<keyword evidence="1" id="KW-0677">Repeat</keyword>
<organism evidence="3 4">
    <name type="scientific">Rubus argutus</name>
    <name type="common">Southern blackberry</name>
    <dbReference type="NCBI Taxonomy" id="59490"/>
    <lineage>
        <taxon>Eukaryota</taxon>
        <taxon>Viridiplantae</taxon>
        <taxon>Streptophyta</taxon>
        <taxon>Embryophyta</taxon>
        <taxon>Tracheophyta</taxon>
        <taxon>Spermatophyta</taxon>
        <taxon>Magnoliopsida</taxon>
        <taxon>eudicotyledons</taxon>
        <taxon>Gunneridae</taxon>
        <taxon>Pentapetalae</taxon>
        <taxon>rosids</taxon>
        <taxon>fabids</taxon>
        <taxon>Rosales</taxon>
        <taxon>Rosaceae</taxon>
        <taxon>Rosoideae</taxon>
        <taxon>Rosoideae incertae sedis</taxon>
        <taxon>Rubus</taxon>
    </lineage>
</organism>
<keyword evidence="4" id="KW-1185">Reference proteome</keyword>
<dbReference type="InterPro" id="IPR002885">
    <property type="entry name" value="PPR_rpt"/>
</dbReference>
<accession>A0AAW1X5H5</accession>
<evidence type="ECO:0008006" key="5">
    <source>
        <dbReference type="Google" id="ProtNLM"/>
    </source>
</evidence>
<dbReference type="Gene3D" id="1.25.40.10">
    <property type="entry name" value="Tetratricopeptide repeat domain"/>
    <property type="match status" value="3"/>
</dbReference>
<comment type="caution">
    <text evidence="3">The sequence shown here is derived from an EMBL/GenBank/DDBJ whole genome shotgun (WGS) entry which is preliminary data.</text>
</comment>
<dbReference type="InterPro" id="IPR046849">
    <property type="entry name" value="E2_motif"/>
</dbReference>
<dbReference type="PROSITE" id="PS51375">
    <property type="entry name" value="PPR"/>
    <property type="match status" value="3"/>
</dbReference>
<dbReference type="GO" id="GO:0009451">
    <property type="term" value="P:RNA modification"/>
    <property type="evidence" value="ECO:0007669"/>
    <property type="project" value="InterPro"/>
</dbReference>
<dbReference type="FunFam" id="1.25.40.10:FF:000184">
    <property type="entry name" value="Pentatricopeptide repeat-containing protein, chloroplastic"/>
    <property type="match status" value="1"/>
</dbReference>
<evidence type="ECO:0000256" key="1">
    <source>
        <dbReference type="ARBA" id="ARBA00022737"/>
    </source>
</evidence>
<dbReference type="Pfam" id="PF20431">
    <property type="entry name" value="E_motif"/>
    <property type="match status" value="1"/>
</dbReference>
<feature type="repeat" description="PPR" evidence="2">
    <location>
        <begin position="283"/>
        <end position="317"/>
    </location>
</feature>
<dbReference type="AlphaFoldDB" id="A0AAW1X5H5"/>
<dbReference type="InterPro" id="IPR046848">
    <property type="entry name" value="E_motif"/>
</dbReference>
<dbReference type="Pfam" id="PF13041">
    <property type="entry name" value="PPR_2"/>
    <property type="match status" value="2"/>
</dbReference>
<dbReference type="PANTHER" id="PTHR47926">
    <property type="entry name" value="PENTATRICOPEPTIDE REPEAT-CONTAINING PROTEIN"/>
    <property type="match status" value="1"/>
</dbReference>
<gene>
    <name evidence="3" type="ORF">M0R45_018981</name>
</gene>
<dbReference type="FunFam" id="1.25.40.10:FF:000348">
    <property type="entry name" value="Pentatricopeptide repeat-containing protein chloroplastic"/>
    <property type="match status" value="1"/>
</dbReference>
<reference evidence="3 4" key="1">
    <citation type="journal article" date="2023" name="G3 (Bethesda)">
        <title>A chromosome-length genome assembly and annotation of blackberry (Rubus argutus, cv. 'Hillquist').</title>
        <authorList>
            <person name="Bruna T."/>
            <person name="Aryal R."/>
            <person name="Dudchenko O."/>
            <person name="Sargent D.J."/>
            <person name="Mead D."/>
            <person name="Buti M."/>
            <person name="Cavallini A."/>
            <person name="Hytonen T."/>
            <person name="Andres J."/>
            <person name="Pham M."/>
            <person name="Weisz D."/>
            <person name="Mascagni F."/>
            <person name="Usai G."/>
            <person name="Natali L."/>
            <person name="Bassil N."/>
            <person name="Fernandez G.E."/>
            <person name="Lomsadze A."/>
            <person name="Armour M."/>
            <person name="Olukolu B."/>
            <person name="Poorten T."/>
            <person name="Britton C."/>
            <person name="Davik J."/>
            <person name="Ashrafi H."/>
            <person name="Aiden E.L."/>
            <person name="Borodovsky M."/>
            <person name="Worthington M."/>
        </authorList>
    </citation>
    <scope>NUCLEOTIDE SEQUENCE [LARGE SCALE GENOMIC DNA]</scope>
    <source>
        <strain evidence="3">PI 553951</strain>
    </source>
</reference>
<dbReference type="NCBIfam" id="TIGR00756">
    <property type="entry name" value="PPR"/>
    <property type="match status" value="4"/>
</dbReference>
<protein>
    <recommendedName>
        <fullName evidence="5">Pentatricopeptide repeat-containing protein</fullName>
    </recommendedName>
</protein>
<dbReference type="InterPro" id="IPR011990">
    <property type="entry name" value="TPR-like_helical_dom_sf"/>
</dbReference>
<evidence type="ECO:0000256" key="2">
    <source>
        <dbReference type="PROSITE-ProRule" id="PRU00708"/>
    </source>
</evidence>
<dbReference type="Proteomes" id="UP001457282">
    <property type="component" value="Unassembled WGS sequence"/>
</dbReference>
<dbReference type="PANTHER" id="PTHR47926:SF350">
    <property type="entry name" value="(WILD MALAYSIAN BANANA) HYPOTHETICAL PROTEIN"/>
    <property type="match status" value="1"/>
</dbReference>
<dbReference type="Pfam" id="PF12854">
    <property type="entry name" value="PPR_1"/>
    <property type="match status" value="1"/>
</dbReference>
<evidence type="ECO:0000313" key="3">
    <source>
        <dbReference type="EMBL" id="KAK9931714.1"/>
    </source>
</evidence>
<dbReference type="Pfam" id="PF20430">
    <property type="entry name" value="Eplus_motif"/>
    <property type="match status" value="1"/>
</dbReference>
<dbReference type="Pfam" id="PF01535">
    <property type="entry name" value="PPR"/>
    <property type="match status" value="2"/>
</dbReference>
<dbReference type="EMBL" id="JBEDUW010000004">
    <property type="protein sequence ID" value="KAK9931714.1"/>
    <property type="molecule type" value="Genomic_DNA"/>
</dbReference>
<name>A0AAW1X5H5_RUBAR</name>
<feature type="repeat" description="PPR" evidence="2">
    <location>
        <begin position="52"/>
        <end position="86"/>
    </location>
</feature>
<dbReference type="InterPro" id="IPR046960">
    <property type="entry name" value="PPR_At4g14850-like_plant"/>
</dbReference>
<proteinExistence type="predicted"/>
<dbReference type="GO" id="GO:0003723">
    <property type="term" value="F:RNA binding"/>
    <property type="evidence" value="ECO:0007669"/>
    <property type="project" value="InterPro"/>
</dbReference>
<sequence length="506" mass="56762">MNQLKQIHAHTVITGLARFSYITSKLLAFSALSEHGDLYHADTIYSQIPVPNVFDFNSMIMGFLKNLESEKGLSVYTKMRRMGAEPNSHTFTVLVKACVGLSLLDQLYGQIIKFGHACDVHVTSSVISVYSKCKAMEFARRVFEESLDKNVVCWTSLITGYCGNGLVDDARYLFDKMPERNDVSYSAMVSGYVRNACFNQAIDLFRDFKCRTNVRLKESLLVSVLNACASVGAFEQGKWIHLYLDDHGFEYGLELATAGIDFYAKCGCIKDAQEIFNKMPLKDVTTWSAMIMGYAINGENDTGLELFAEMEKKGPKPNAVTFVGVLTACNHKNLVNEAWGLLGRMSKIYGIAPEIEHYGCMVDILARAGRVKEAEILIRSMAMEPDGAIWGSLLNGCLIHGHFELADKVGKLLIQLEPQHSGRYVLVSNMYAKMGNWEDVMRLRKMMNDREVVAIAAWSFIEIDGFVHKFVANDKSHSHSRNIYQTLSQLRKELESFSDANDSVLL</sequence>
<feature type="repeat" description="PPR" evidence="2">
    <location>
        <begin position="150"/>
        <end position="184"/>
    </location>
</feature>
<evidence type="ECO:0000313" key="4">
    <source>
        <dbReference type="Proteomes" id="UP001457282"/>
    </source>
</evidence>